<dbReference type="RefSeq" id="WP_014812551.1">
    <property type="nucleotide sequence ID" value="NC_018025.1"/>
</dbReference>
<reference evidence="3" key="1">
    <citation type="submission" date="2012-06" db="EMBL/GenBank/DDBJ databases">
        <title>Complete sequence of chromosome of Desulfomonile tiedjei DSM 6799.</title>
        <authorList>
            <person name="Lucas S."/>
            <person name="Copeland A."/>
            <person name="Lapidus A."/>
            <person name="Glavina del Rio T."/>
            <person name="Dalin E."/>
            <person name="Tice H."/>
            <person name="Bruce D."/>
            <person name="Goodwin L."/>
            <person name="Pitluck S."/>
            <person name="Peters L."/>
            <person name="Ovchinnikova G."/>
            <person name="Zeytun A."/>
            <person name="Lu M."/>
            <person name="Kyrpides N."/>
            <person name="Mavromatis K."/>
            <person name="Ivanova N."/>
            <person name="Brettin T."/>
            <person name="Detter J.C."/>
            <person name="Han C."/>
            <person name="Larimer F."/>
            <person name="Land M."/>
            <person name="Hauser L."/>
            <person name="Markowitz V."/>
            <person name="Cheng J.-F."/>
            <person name="Hugenholtz P."/>
            <person name="Woyke T."/>
            <person name="Wu D."/>
            <person name="Spring S."/>
            <person name="Schroeder M."/>
            <person name="Brambilla E."/>
            <person name="Klenk H.-P."/>
            <person name="Eisen J.A."/>
        </authorList>
    </citation>
    <scope>NUCLEOTIDE SEQUENCE [LARGE SCALE GENOMIC DNA]</scope>
    <source>
        <strain evidence="3">ATCC 49306 / DSM 6799 / DCB-1</strain>
    </source>
</reference>
<dbReference type="InterPro" id="IPR025669">
    <property type="entry name" value="AAA_dom"/>
</dbReference>
<dbReference type="KEGG" id="dti:Desti_4829"/>
<dbReference type="Pfam" id="PF13614">
    <property type="entry name" value="AAA_31"/>
    <property type="match status" value="1"/>
</dbReference>
<evidence type="ECO:0000313" key="3">
    <source>
        <dbReference type="Proteomes" id="UP000006055"/>
    </source>
</evidence>
<proteinExistence type="predicted"/>
<dbReference type="HOGENOM" id="CLU_037612_1_4_7"/>
<evidence type="ECO:0000259" key="1">
    <source>
        <dbReference type="Pfam" id="PF13614"/>
    </source>
</evidence>
<accession>I4CD03</accession>
<name>I4CD03_DESTA</name>
<dbReference type="Proteomes" id="UP000006055">
    <property type="component" value="Chromosome"/>
</dbReference>
<dbReference type="STRING" id="706587.Desti_4829"/>
<evidence type="ECO:0000313" key="2">
    <source>
        <dbReference type="EMBL" id="AFM27444.1"/>
    </source>
</evidence>
<dbReference type="FunFam" id="3.40.50.300:FF:000285">
    <property type="entry name" value="Sporulation initiation inhibitor Soj"/>
    <property type="match status" value="1"/>
</dbReference>
<dbReference type="InterPro" id="IPR050678">
    <property type="entry name" value="DNA_Partitioning_ATPase"/>
</dbReference>
<dbReference type="EMBL" id="CP003360">
    <property type="protein sequence ID" value="AFM27444.1"/>
    <property type="molecule type" value="Genomic_DNA"/>
</dbReference>
<feature type="domain" description="AAA" evidence="1">
    <location>
        <begin position="3"/>
        <end position="180"/>
    </location>
</feature>
<dbReference type="PANTHER" id="PTHR13696:SF52">
    <property type="entry name" value="PARA FAMILY PROTEIN CT_582"/>
    <property type="match status" value="1"/>
</dbReference>
<dbReference type="PATRIC" id="fig|706587.4.peg.5467"/>
<protein>
    <submittedName>
        <fullName evidence="2">ATPase involved in chromosome partitioning</fullName>
    </submittedName>
</protein>
<dbReference type="SUPFAM" id="SSF52540">
    <property type="entry name" value="P-loop containing nucleoside triphosphate hydrolases"/>
    <property type="match status" value="1"/>
</dbReference>
<dbReference type="eggNOG" id="COG1192">
    <property type="taxonomic scope" value="Bacteria"/>
</dbReference>
<dbReference type="CDD" id="cd02042">
    <property type="entry name" value="ParAB_family"/>
    <property type="match status" value="1"/>
</dbReference>
<sequence>MGQLIAIVSQKGGVGKTTTAVNLGACLSAIKRKVLLIGLDPQCGLDKCFGLDPADTSVGVFELLQNGASAIGATYRAHPRLPRLDLMPTNIRSMADEALYAELLQKNVQCLNQFLSHIKDKYDYIFVDCPPRLDNPTFAALIACDSYLVPIQCEYASMATVGRVLRTALEVRRFHNTKLGIFGFLLTMADKRAGFTVKVVQEVRQYLKEHVFRTIIPRDPKLAEVPSRQQPVIAYDLESPGARAYIQLAREILAREAGLKGK</sequence>
<dbReference type="PANTHER" id="PTHR13696">
    <property type="entry name" value="P-LOOP CONTAINING NUCLEOSIDE TRIPHOSPHATE HYDROLASE"/>
    <property type="match status" value="1"/>
</dbReference>
<dbReference type="AlphaFoldDB" id="I4CD03"/>
<organism evidence="2 3">
    <name type="scientific">Desulfomonile tiedjei (strain ATCC 49306 / DSM 6799 / DCB-1)</name>
    <dbReference type="NCBI Taxonomy" id="706587"/>
    <lineage>
        <taxon>Bacteria</taxon>
        <taxon>Pseudomonadati</taxon>
        <taxon>Thermodesulfobacteriota</taxon>
        <taxon>Desulfomonilia</taxon>
        <taxon>Desulfomonilales</taxon>
        <taxon>Desulfomonilaceae</taxon>
        <taxon>Desulfomonile</taxon>
    </lineage>
</organism>
<dbReference type="Gene3D" id="3.40.50.300">
    <property type="entry name" value="P-loop containing nucleotide triphosphate hydrolases"/>
    <property type="match status" value="1"/>
</dbReference>
<dbReference type="InterPro" id="IPR027417">
    <property type="entry name" value="P-loop_NTPase"/>
</dbReference>
<gene>
    <name evidence="2" type="ordered locus">Desti_4829</name>
</gene>
<dbReference type="OrthoDB" id="5523280at2"/>
<keyword evidence="3" id="KW-1185">Reference proteome</keyword>